<dbReference type="CDD" id="cd02440">
    <property type="entry name" value="AdoMet_MTases"/>
    <property type="match status" value="1"/>
</dbReference>
<dbReference type="InterPro" id="IPR029063">
    <property type="entry name" value="SAM-dependent_MTases_sf"/>
</dbReference>
<organism evidence="4 5">
    <name type="scientific">Methylocystis iwaonis</name>
    <dbReference type="NCBI Taxonomy" id="2885079"/>
    <lineage>
        <taxon>Bacteria</taxon>
        <taxon>Pseudomonadati</taxon>
        <taxon>Pseudomonadota</taxon>
        <taxon>Alphaproteobacteria</taxon>
        <taxon>Hyphomicrobiales</taxon>
        <taxon>Methylocystaceae</taxon>
        <taxon>Methylocystis</taxon>
    </lineage>
</organism>
<evidence type="ECO:0000313" key="5">
    <source>
        <dbReference type="Proteomes" id="UP001317629"/>
    </source>
</evidence>
<accession>A0ABN6VEK7</accession>
<keyword evidence="5" id="KW-1185">Reference proteome</keyword>
<gene>
    <name evidence="4" type="primary">tam</name>
    <name evidence="4" type="ORF">SS37A_11780</name>
</gene>
<dbReference type="NCBIfam" id="NF002463">
    <property type="entry name" value="PRK01683.1"/>
    <property type="match status" value="1"/>
</dbReference>
<dbReference type="Gene3D" id="3.40.50.150">
    <property type="entry name" value="Vaccinia Virus protein VP39"/>
    <property type="match status" value="1"/>
</dbReference>
<dbReference type="Gene3D" id="1.10.150.290">
    <property type="entry name" value="S-adenosyl-L-methionine-dependent methyltransferases"/>
    <property type="match status" value="1"/>
</dbReference>
<keyword evidence="1" id="KW-0489">Methyltransferase</keyword>
<feature type="domain" description="Methyltransferase" evidence="3">
    <location>
        <begin position="50"/>
        <end position="139"/>
    </location>
</feature>
<dbReference type="Proteomes" id="UP001317629">
    <property type="component" value="Chromosome"/>
</dbReference>
<proteinExistence type="predicted"/>
<keyword evidence="2" id="KW-0808">Transferase</keyword>
<evidence type="ECO:0000256" key="2">
    <source>
        <dbReference type="ARBA" id="ARBA00022679"/>
    </source>
</evidence>
<evidence type="ECO:0000256" key="1">
    <source>
        <dbReference type="ARBA" id="ARBA00022603"/>
    </source>
</evidence>
<reference evidence="4 5" key="1">
    <citation type="journal article" date="2023" name="Int. J. Syst. Evol. Microbiol.">
        <title>Methylocystis iwaonis sp. nov., a type II methane-oxidizing bacterium from surface soil of a rice paddy field in Japan, and emended description of the genus Methylocystis (ex Whittenbury et al. 1970) Bowman et al. 1993.</title>
        <authorList>
            <person name="Kaise H."/>
            <person name="Sawadogo J.B."/>
            <person name="Alam M.S."/>
            <person name="Ueno C."/>
            <person name="Dianou D."/>
            <person name="Shinjo R."/>
            <person name="Asakawa S."/>
        </authorList>
    </citation>
    <scope>NUCLEOTIDE SEQUENCE [LARGE SCALE GENOMIC DNA]</scope>
    <source>
        <strain evidence="4 5">SS37A-Re</strain>
    </source>
</reference>
<evidence type="ECO:0000313" key="4">
    <source>
        <dbReference type="EMBL" id="BDV33649.1"/>
    </source>
</evidence>
<dbReference type="EMBL" id="AP027142">
    <property type="protein sequence ID" value="BDV33649.1"/>
    <property type="molecule type" value="Genomic_DNA"/>
</dbReference>
<evidence type="ECO:0000259" key="3">
    <source>
        <dbReference type="Pfam" id="PF13649"/>
    </source>
</evidence>
<dbReference type="PANTHER" id="PTHR43861:SF1">
    <property type="entry name" value="TRANS-ACONITATE 2-METHYLTRANSFERASE"/>
    <property type="match status" value="1"/>
</dbReference>
<dbReference type="PANTHER" id="PTHR43861">
    <property type="entry name" value="TRANS-ACONITATE 2-METHYLTRANSFERASE-RELATED"/>
    <property type="match status" value="1"/>
</dbReference>
<dbReference type="Pfam" id="PF13649">
    <property type="entry name" value="Methyltransf_25"/>
    <property type="match status" value="1"/>
</dbReference>
<dbReference type="SUPFAM" id="SSF53335">
    <property type="entry name" value="S-adenosyl-L-methionine-dependent methyltransferases"/>
    <property type="match status" value="1"/>
</dbReference>
<name>A0ABN6VEK7_9HYPH</name>
<sequence length="271" mass="30622">MTAVSVDDSPLTRAATGDWNSDLYLKFEQERTRAARDLLARIPFCETRLVYDLGCGPGNSTELLTRSFMGAEVVGVDKSDNMLAVARERVPSARFIKEDIADWAPPEHADVIFANAALHFLPDHRKLMQALLDSLRPGGRLAVQMPDNTHEFSHAAMRMVAADGPWANRLVPVAKSFTVIGQADEYYDLFAPFCQHIDIWQTVYIHPLDGHQGVVDWFEGSGLRPFLDLLNAEECADFLSRYRDRLAQAYPRQPNGKVLLRYPRLFFVLQK</sequence>
<dbReference type="InterPro" id="IPR041698">
    <property type="entry name" value="Methyltransf_25"/>
</dbReference>
<protein>
    <submittedName>
        <fullName evidence="4">Trans-aconitate 2-methyltransferase</fullName>
    </submittedName>
</protein>
<dbReference type="InterPro" id="IPR023149">
    <property type="entry name" value="Trans_acon_MeTrfase_C"/>
</dbReference>